<dbReference type="EMBL" id="JAIFTL010000057">
    <property type="protein sequence ID" value="KAG9324777.1"/>
    <property type="molecule type" value="Genomic_DNA"/>
</dbReference>
<accession>A0A9P8A9J2</accession>
<dbReference type="GO" id="GO:0010212">
    <property type="term" value="P:response to ionizing radiation"/>
    <property type="evidence" value="ECO:0007669"/>
    <property type="project" value="TreeGrafter"/>
</dbReference>
<proteinExistence type="predicted"/>
<reference evidence="3" key="1">
    <citation type="submission" date="2021-07" db="EMBL/GenBank/DDBJ databases">
        <title>Draft genome of Mortierella alpina, strain LL118, isolated from an aspen leaf litter sample.</title>
        <authorList>
            <person name="Yang S."/>
            <person name="Vinatzer B.A."/>
        </authorList>
    </citation>
    <scope>NUCLEOTIDE SEQUENCE</scope>
    <source>
        <strain evidence="3">LL118</strain>
    </source>
</reference>
<dbReference type="AlphaFoldDB" id="A0A9P8A9J2"/>
<feature type="compositionally biased region" description="Basic residues" evidence="2">
    <location>
        <begin position="387"/>
        <end position="397"/>
    </location>
</feature>
<dbReference type="GO" id="GO:0044818">
    <property type="term" value="P:mitotic G2/M transition checkpoint"/>
    <property type="evidence" value="ECO:0007669"/>
    <property type="project" value="TreeGrafter"/>
</dbReference>
<feature type="region of interest" description="Disordered" evidence="2">
    <location>
        <begin position="1"/>
        <end position="42"/>
    </location>
</feature>
<evidence type="ECO:0000313" key="4">
    <source>
        <dbReference type="Proteomes" id="UP000717515"/>
    </source>
</evidence>
<feature type="compositionally biased region" description="Low complexity" evidence="2">
    <location>
        <begin position="12"/>
        <end position="28"/>
    </location>
</feature>
<evidence type="ECO:0000256" key="1">
    <source>
        <dbReference type="ARBA" id="ARBA00023125"/>
    </source>
</evidence>
<dbReference type="Proteomes" id="UP000717515">
    <property type="component" value="Unassembled WGS sequence"/>
</dbReference>
<organism evidence="3 4">
    <name type="scientific">Mortierella alpina</name>
    <name type="common">Oleaginous fungus</name>
    <name type="synonym">Mortierella renispora</name>
    <dbReference type="NCBI Taxonomy" id="64518"/>
    <lineage>
        <taxon>Eukaryota</taxon>
        <taxon>Fungi</taxon>
        <taxon>Fungi incertae sedis</taxon>
        <taxon>Mucoromycota</taxon>
        <taxon>Mortierellomycotina</taxon>
        <taxon>Mortierellomycetes</taxon>
        <taxon>Mortierellales</taxon>
        <taxon>Mortierellaceae</taxon>
        <taxon>Mortierella</taxon>
    </lineage>
</organism>
<feature type="compositionally biased region" description="Low complexity" evidence="2">
    <location>
        <begin position="238"/>
        <end position="258"/>
    </location>
</feature>
<keyword evidence="1" id="KW-0238">DNA-binding</keyword>
<sequence length="397" mass="43076">MNRPNRGPGVHNSNNSNTNSGGNMNSSNAMTRDRPINPMHTGTGVNGMPIIAIADLRPNMRGFNLECVLLEKAGESRRAPPDDQLITTFHAADKSGSIILTIWGAESQLLRSGDLVRLLGGEAKLFKGHIQLSTTKSGKYKKFGEDTIPFTDKPNWSEFDWVQDPNKPSQMVPLTPQLKMTMSANGMQPIPAVGNMQQQRHNQQAVINPVFQRQNQRSGNMGGSIPGQRQGQGPGGYSNNNSNNNINNNTNINNNKNNFSGGSVGPQQHHHHGVLGMNGPLPIGPNNGGPGQRPHQANSNQIPNQNQIPNPNQNPNQSQGSSAHPSLPLPPNARPKFNKKHQHHRDLDAPDSYPSPRTGLANSADEFAREMKFVAQGGTAGPGPFAHIRKKTRTELD</sequence>
<dbReference type="GO" id="GO:0000724">
    <property type="term" value="P:double-strand break repair via homologous recombination"/>
    <property type="evidence" value="ECO:0007669"/>
    <property type="project" value="TreeGrafter"/>
</dbReference>
<feature type="region of interest" description="Disordered" evidence="2">
    <location>
        <begin position="215"/>
        <end position="397"/>
    </location>
</feature>
<dbReference type="PANTHER" id="PTHR13356">
    <property type="entry name" value="OB FOLD NUCLEIC ACID BINDING PROTEIN-RELATED"/>
    <property type="match status" value="1"/>
</dbReference>
<evidence type="ECO:0000313" key="3">
    <source>
        <dbReference type="EMBL" id="KAG9324777.1"/>
    </source>
</evidence>
<protein>
    <submittedName>
        <fullName evidence="3">Uncharacterized protein</fullName>
    </submittedName>
</protein>
<dbReference type="Gene3D" id="2.40.50.140">
    <property type="entry name" value="Nucleic acid-binding proteins"/>
    <property type="match status" value="1"/>
</dbReference>
<dbReference type="SUPFAM" id="SSF50249">
    <property type="entry name" value="Nucleic acid-binding proteins"/>
    <property type="match status" value="1"/>
</dbReference>
<dbReference type="GO" id="GO:0003677">
    <property type="term" value="F:DNA binding"/>
    <property type="evidence" value="ECO:0007669"/>
    <property type="project" value="UniProtKB-KW"/>
</dbReference>
<gene>
    <name evidence="3" type="ORF">KVV02_005368</name>
</gene>
<dbReference type="PANTHER" id="PTHR13356:SF0">
    <property type="entry name" value="SOSS COMPLEX SUBUNIT B HOMOLOG"/>
    <property type="match status" value="1"/>
</dbReference>
<feature type="compositionally biased region" description="Gly residues" evidence="2">
    <location>
        <begin position="220"/>
        <end position="236"/>
    </location>
</feature>
<comment type="caution">
    <text evidence="3">The sequence shown here is derived from an EMBL/GenBank/DDBJ whole genome shotgun (WGS) entry which is preliminary data.</text>
</comment>
<feature type="compositionally biased region" description="Low complexity" evidence="2">
    <location>
        <begin position="298"/>
        <end position="319"/>
    </location>
</feature>
<dbReference type="InterPro" id="IPR012340">
    <property type="entry name" value="NA-bd_OB-fold"/>
</dbReference>
<dbReference type="GO" id="GO:0070876">
    <property type="term" value="C:SOSS complex"/>
    <property type="evidence" value="ECO:0007669"/>
    <property type="project" value="TreeGrafter"/>
</dbReference>
<name>A0A9P8A9J2_MORAP</name>
<evidence type="ECO:0000256" key="2">
    <source>
        <dbReference type="SAM" id="MobiDB-lite"/>
    </source>
</evidence>
<dbReference type="InterPro" id="IPR051231">
    <property type="entry name" value="SOSS-B"/>
</dbReference>